<evidence type="ECO:0000313" key="3">
    <source>
        <dbReference type="Proteomes" id="UP000752696"/>
    </source>
</evidence>
<feature type="region of interest" description="Disordered" evidence="1">
    <location>
        <begin position="1"/>
        <end position="35"/>
    </location>
</feature>
<accession>A0A6V7HEV1</accession>
<proteinExistence type="predicted"/>
<keyword evidence="3" id="KW-1185">Reference proteome</keyword>
<name>A0A6V7HEV1_9HYME</name>
<reference evidence="2" key="1">
    <citation type="submission" date="2020-07" db="EMBL/GenBank/DDBJ databases">
        <authorList>
            <person name="Nazaruddin N."/>
        </authorList>
    </citation>
    <scope>NUCLEOTIDE SEQUENCE</scope>
</reference>
<comment type="caution">
    <text evidence="2">The sequence shown here is derived from an EMBL/GenBank/DDBJ whole genome shotgun (WGS) entry which is preliminary data.</text>
</comment>
<evidence type="ECO:0000256" key="1">
    <source>
        <dbReference type="SAM" id="MobiDB-lite"/>
    </source>
</evidence>
<organism evidence="2 3">
    <name type="scientific">Heterotrigona itama</name>
    <dbReference type="NCBI Taxonomy" id="395501"/>
    <lineage>
        <taxon>Eukaryota</taxon>
        <taxon>Metazoa</taxon>
        <taxon>Ecdysozoa</taxon>
        <taxon>Arthropoda</taxon>
        <taxon>Hexapoda</taxon>
        <taxon>Insecta</taxon>
        <taxon>Pterygota</taxon>
        <taxon>Neoptera</taxon>
        <taxon>Endopterygota</taxon>
        <taxon>Hymenoptera</taxon>
        <taxon>Apocrita</taxon>
        <taxon>Aculeata</taxon>
        <taxon>Apoidea</taxon>
        <taxon>Anthophila</taxon>
        <taxon>Apidae</taxon>
        <taxon>Heterotrigona</taxon>
    </lineage>
</organism>
<dbReference type="AlphaFoldDB" id="A0A6V7HEV1"/>
<protein>
    <submittedName>
        <fullName evidence="2">Uncharacterized protein</fullName>
    </submittedName>
</protein>
<gene>
    <name evidence="2" type="ORF">MHI_LOCUS712383</name>
</gene>
<dbReference type="EMBL" id="CAJDYZ010009862">
    <property type="protein sequence ID" value="CAD1477163.1"/>
    <property type="molecule type" value="Genomic_DNA"/>
</dbReference>
<evidence type="ECO:0000313" key="2">
    <source>
        <dbReference type="EMBL" id="CAD1477163.1"/>
    </source>
</evidence>
<feature type="compositionally biased region" description="Basic and acidic residues" evidence="1">
    <location>
        <begin position="1"/>
        <end position="21"/>
    </location>
</feature>
<dbReference type="Proteomes" id="UP000752696">
    <property type="component" value="Unassembled WGS sequence"/>
</dbReference>
<sequence length="116" mass="13259">MKHELHRDTSANNDERSRTTRPEQSGFLKQQRRLTHQCTTGIATSPPAGTKKRINELANGCTLMNRPVPSRKWNNDISLKEIFSRERAWDSPDQVVDNRSCESWLSLHGINSVKGM</sequence>